<organism evidence="3 4">
    <name type="scientific">Candidatus Adlerbacteria bacterium RIFCSPHIGHO2_12_FULL_53_18</name>
    <dbReference type="NCBI Taxonomy" id="1797242"/>
    <lineage>
        <taxon>Bacteria</taxon>
        <taxon>Candidatus Adleribacteriota</taxon>
    </lineage>
</organism>
<comment type="caution">
    <text evidence="3">The sequence shown here is derived from an EMBL/GenBank/DDBJ whole genome shotgun (WGS) entry which is preliminary data.</text>
</comment>
<name>A0A1F4XRW3_9BACT</name>
<feature type="transmembrane region" description="Helical" evidence="1">
    <location>
        <begin position="164"/>
        <end position="189"/>
    </location>
</feature>
<feature type="transmembrane region" description="Helical" evidence="1">
    <location>
        <begin position="139"/>
        <end position="158"/>
    </location>
</feature>
<protein>
    <recommendedName>
        <fullName evidence="2">DUF2914 domain-containing protein</fullName>
    </recommendedName>
</protein>
<feature type="transmembrane region" description="Helical" evidence="1">
    <location>
        <begin position="107"/>
        <end position="127"/>
    </location>
</feature>
<keyword evidence="1" id="KW-1133">Transmembrane helix</keyword>
<dbReference type="AlphaFoldDB" id="A0A1F4XRW3"/>
<evidence type="ECO:0000313" key="4">
    <source>
        <dbReference type="Proteomes" id="UP000178091"/>
    </source>
</evidence>
<feature type="transmembrane region" description="Helical" evidence="1">
    <location>
        <begin position="49"/>
        <end position="68"/>
    </location>
</feature>
<reference evidence="3 4" key="1">
    <citation type="journal article" date="2016" name="Nat. Commun.">
        <title>Thousands of microbial genomes shed light on interconnected biogeochemical processes in an aquifer system.</title>
        <authorList>
            <person name="Anantharaman K."/>
            <person name="Brown C.T."/>
            <person name="Hug L.A."/>
            <person name="Sharon I."/>
            <person name="Castelle C.J."/>
            <person name="Probst A.J."/>
            <person name="Thomas B.C."/>
            <person name="Singh A."/>
            <person name="Wilkins M.J."/>
            <person name="Karaoz U."/>
            <person name="Brodie E.L."/>
            <person name="Williams K.H."/>
            <person name="Hubbard S.S."/>
            <person name="Banfield J.F."/>
        </authorList>
    </citation>
    <scope>NUCLEOTIDE SEQUENCE [LARGE SCALE GENOMIC DNA]</scope>
</reference>
<accession>A0A1F4XRW3</accession>
<feature type="domain" description="DUF2914" evidence="2">
    <location>
        <begin position="294"/>
        <end position="358"/>
    </location>
</feature>
<keyword evidence="1" id="KW-0812">Transmembrane</keyword>
<gene>
    <name evidence="3" type="ORF">A3F55_00345</name>
</gene>
<proteinExistence type="predicted"/>
<keyword evidence="1" id="KW-0472">Membrane</keyword>
<evidence type="ECO:0000259" key="2">
    <source>
        <dbReference type="Pfam" id="PF11141"/>
    </source>
</evidence>
<dbReference type="Proteomes" id="UP000178091">
    <property type="component" value="Unassembled WGS sequence"/>
</dbReference>
<evidence type="ECO:0000313" key="3">
    <source>
        <dbReference type="EMBL" id="OGC84415.1"/>
    </source>
</evidence>
<dbReference type="EMBL" id="MEWW01000016">
    <property type="protein sequence ID" value="OGC84415.1"/>
    <property type="molecule type" value="Genomic_DNA"/>
</dbReference>
<dbReference type="InterPro" id="IPR022606">
    <property type="entry name" value="DUF2914"/>
</dbReference>
<evidence type="ECO:0000256" key="1">
    <source>
        <dbReference type="SAM" id="Phobius"/>
    </source>
</evidence>
<feature type="transmembrane region" description="Helical" evidence="1">
    <location>
        <begin position="21"/>
        <end position="37"/>
    </location>
</feature>
<sequence length="373" mass="41968">MGVRSLVKKPVELWWRYEQHLRVLGLATGFVFDLIIADRPDSPINNLILLSYLVMAGGLIIVLNIKSARRWDVETGYQPLFLLFVLQFCFGGLASNLLVLYGRSGTFAASTLFFLLLLGMVIGNEFLRNRYAQLRFNIVTYYTLLLTYLLVALPTFLFHSVDTWVFLASGAVSLVTIGLFLGAVYWLVLRGRQREKQFYEVSVLVGLVFLFFNGLYFLNIIPPVPLSLKNIGMYHSIERLASPAGGAASIYSATYEEPPWFVFWRATNSTYTLHASSAAVCFSSVFAPAKLTAPIFHRWEKYDEDKNKWVQVSRISFAISGGRDGGFRGFTNFTVTPGRWRCNVETQNGALIGRTTVTVVESTTPPELAQTRL</sequence>
<feature type="transmembrane region" description="Helical" evidence="1">
    <location>
        <begin position="80"/>
        <end position="101"/>
    </location>
</feature>
<dbReference type="Pfam" id="PF11141">
    <property type="entry name" value="DUF2914"/>
    <property type="match status" value="1"/>
</dbReference>
<feature type="transmembrane region" description="Helical" evidence="1">
    <location>
        <begin position="201"/>
        <end position="221"/>
    </location>
</feature>